<dbReference type="InterPro" id="IPR050228">
    <property type="entry name" value="Carboxylesterase_BioH"/>
</dbReference>
<dbReference type="Pfam" id="PF00561">
    <property type="entry name" value="Abhydrolase_1"/>
    <property type="match status" value="1"/>
</dbReference>
<dbReference type="Proteomes" id="UP000190675">
    <property type="component" value="Chromosome I"/>
</dbReference>
<dbReference type="SUPFAM" id="SSF53474">
    <property type="entry name" value="alpha/beta-Hydrolases"/>
    <property type="match status" value="1"/>
</dbReference>
<dbReference type="PANTHER" id="PTHR43194:SF5">
    <property type="entry name" value="PIMELOYL-[ACYL-CARRIER PROTEIN] METHYL ESTER ESTERASE"/>
    <property type="match status" value="1"/>
</dbReference>
<dbReference type="PANTHER" id="PTHR43194">
    <property type="entry name" value="HYDROLASE ALPHA/BETA FOLD FAMILY"/>
    <property type="match status" value="1"/>
</dbReference>
<gene>
    <name evidence="2" type="ORF">SAMN05444169_1781</name>
</gene>
<evidence type="ECO:0000313" key="2">
    <source>
        <dbReference type="EMBL" id="SHG31420.1"/>
    </source>
</evidence>
<dbReference type="Gene3D" id="3.40.50.1820">
    <property type="entry name" value="alpha/beta hydrolase"/>
    <property type="match status" value="1"/>
</dbReference>
<dbReference type="InterPro" id="IPR000073">
    <property type="entry name" value="AB_hydrolase_1"/>
</dbReference>
<dbReference type="RefSeq" id="WP_079565644.1">
    <property type="nucleotide sequence ID" value="NZ_LT670818.1"/>
</dbReference>
<dbReference type="InterPro" id="IPR029058">
    <property type="entry name" value="AB_hydrolase_fold"/>
</dbReference>
<protein>
    <submittedName>
        <fullName evidence="2">2-succinyl-6-hydroxy-2,4-cyclohexadiene-1-carboxylate synthase</fullName>
    </submittedName>
</protein>
<evidence type="ECO:0000313" key="3">
    <source>
        <dbReference type="Proteomes" id="UP000190675"/>
    </source>
</evidence>
<feature type="domain" description="AB hydrolase-1" evidence="1">
    <location>
        <begin position="20"/>
        <end position="132"/>
    </location>
</feature>
<proteinExistence type="predicted"/>
<organism evidence="2 3">
    <name type="scientific">Bradyrhizobium erythrophlei</name>
    <dbReference type="NCBI Taxonomy" id="1437360"/>
    <lineage>
        <taxon>Bacteria</taxon>
        <taxon>Pseudomonadati</taxon>
        <taxon>Pseudomonadota</taxon>
        <taxon>Alphaproteobacteria</taxon>
        <taxon>Hyphomicrobiales</taxon>
        <taxon>Nitrobacteraceae</taxon>
        <taxon>Bradyrhizobium</taxon>
    </lineage>
</organism>
<reference evidence="2 3" key="1">
    <citation type="submission" date="2016-11" db="EMBL/GenBank/DDBJ databases">
        <authorList>
            <person name="Jaros S."/>
            <person name="Januszkiewicz K."/>
            <person name="Wedrychowicz H."/>
        </authorList>
    </citation>
    <scope>NUCLEOTIDE SEQUENCE [LARGE SCALE GENOMIC DNA]</scope>
    <source>
        <strain evidence="2 3">GAS242</strain>
    </source>
</reference>
<sequence>MPTIDRDGVKIHYEVHGSGPALLLTHGYSSTSAMWKGQIEALSKHHRLVVWDMRGHGQSDYPDDPAAYSEALTVADMAALLDAIGAETAIVGGLSLGGYMSLAFYRTHPDRVRALLIIDTGPGFKKDDARAAWNRRAHETGDRFEREGLAALQSGSRERSTVSHRDATGLARAARGMLAQRDARVIESLADIKAPSLVVVGAEDVPFLAASDYMAAKIPGAKKAVIAAAGHAVNIDQPQAFIDAVLPFLESLPRNVPTEGLVQS</sequence>
<dbReference type="OrthoDB" id="9780765at2"/>
<accession>A0A1M5ITY3</accession>
<evidence type="ECO:0000259" key="1">
    <source>
        <dbReference type="Pfam" id="PF00561"/>
    </source>
</evidence>
<dbReference type="EMBL" id="LT670818">
    <property type="protein sequence ID" value="SHG31420.1"/>
    <property type="molecule type" value="Genomic_DNA"/>
</dbReference>
<name>A0A1M5ITY3_9BRAD</name>
<dbReference type="PRINTS" id="PR00111">
    <property type="entry name" value="ABHYDROLASE"/>
</dbReference>
<dbReference type="AlphaFoldDB" id="A0A1M5ITY3"/>